<dbReference type="RefSeq" id="WP_156287353.1">
    <property type="nucleotide sequence ID" value="NZ_CP046509.1"/>
</dbReference>
<evidence type="ECO:0000256" key="2">
    <source>
        <dbReference type="ARBA" id="ARBA00022705"/>
    </source>
</evidence>
<comment type="subcellular location">
    <subcellularLocation>
        <location evidence="4">Cytoplasm</location>
    </subcellularLocation>
</comment>
<evidence type="ECO:0000256" key="4">
    <source>
        <dbReference type="HAMAP-Rule" id="MF_00483"/>
    </source>
</evidence>
<keyword evidence="1 4" id="KW-0963">Cytoplasm</keyword>
<dbReference type="AlphaFoldDB" id="A0A6I6ECB4"/>
<evidence type="ECO:0000313" key="8">
    <source>
        <dbReference type="EMBL" id="QGU87437.1"/>
    </source>
</evidence>
<evidence type="ECO:0000256" key="3">
    <source>
        <dbReference type="ARBA" id="ARBA00023125"/>
    </source>
</evidence>
<accession>A0A6I6ECB4</accession>
<comment type="function">
    <text evidence="4">Trans-acting protein required for termination of DNA replication. Binds to DNA replication terminator sequences (terA to terF) to prevent the passage of replication forks. The termination efficiency will be affected by the affinity of this protein for the terminator sequence.</text>
</comment>
<name>A0A6I6ECB4_9GAMM</name>
<accession>A0A6L6GKP5</accession>
<reference evidence="7 10" key="1">
    <citation type="submission" date="2019-11" db="EMBL/GenBank/DDBJ databases">
        <title>Erwinia sp. nov., isolated from feces of birds in Tibet plateau of China.</title>
        <authorList>
            <person name="Ge Y."/>
        </authorList>
    </citation>
    <scope>NUCLEOTIDE SEQUENCE [LARGE SCALE GENOMIC DNA]</scope>
    <source>
        <strain evidence="7 10">J316</strain>
    </source>
</reference>
<dbReference type="InterPro" id="IPR008865">
    <property type="entry name" value="DNA_replication_term_site-bd"/>
</dbReference>
<comment type="similarity">
    <text evidence="4">Belongs to the Tus family.</text>
</comment>
<dbReference type="GO" id="GO:0003677">
    <property type="term" value="F:DNA binding"/>
    <property type="evidence" value="ECO:0007669"/>
    <property type="project" value="UniProtKB-UniRule"/>
</dbReference>
<protein>
    <recommendedName>
        <fullName evidence="4 5">DNA replication terminus site-binding protein</fullName>
        <shortName evidence="4">Ter-binding protein</shortName>
    </recommendedName>
</protein>
<dbReference type="Proteomes" id="UP000424752">
    <property type="component" value="Chromosome"/>
</dbReference>
<evidence type="ECO:0000313" key="10">
    <source>
        <dbReference type="Proteomes" id="UP000480164"/>
    </source>
</evidence>
<keyword evidence="3 4" id="KW-0238">DNA-binding</keyword>
<gene>
    <name evidence="4" type="primary">tus</name>
    <name evidence="7" type="ORF">GK011_03580</name>
    <name evidence="8" type="ORF">GN242_09495</name>
</gene>
<keyword evidence="10" id="KW-1185">Reference proteome</keyword>
<proteinExistence type="inferred from homology"/>
<dbReference type="GO" id="GO:0005737">
    <property type="term" value="C:cytoplasm"/>
    <property type="evidence" value="ECO:0007669"/>
    <property type="project" value="UniProtKB-SubCell"/>
</dbReference>
<dbReference type="Gene3D" id="3.50.14.10">
    <property type="entry name" value="Replication terminator Tus, domain 1 superfamily/Replication terminator Tus"/>
    <property type="match status" value="1"/>
</dbReference>
<dbReference type="SUPFAM" id="SSF56596">
    <property type="entry name" value="Replication terminator protein (Tus)"/>
    <property type="match status" value="1"/>
</dbReference>
<dbReference type="NCBIfam" id="TIGR02648">
    <property type="entry name" value="rep_term_tus"/>
    <property type="match status" value="1"/>
</dbReference>
<feature type="coiled-coil region" evidence="6">
    <location>
        <begin position="7"/>
        <end position="34"/>
    </location>
</feature>
<evidence type="ECO:0000256" key="6">
    <source>
        <dbReference type="SAM" id="Coils"/>
    </source>
</evidence>
<keyword evidence="2 4" id="KW-0235">DNA replication</keyword>
<dbReference type="Gene3D" id="3.30.54.10">
    <property type="match status" value="1"/>
</dbReference>
<sequence>MSRYDTVEQLHRCVADLEQGLEALKQQILSMRLLTARVFELPEVEKGKEHDPLTQIKVEQLTGQAASDRALAHYSRLFMQHQSEKISTKAAVRLPGAVCLEADSTQSALLHQQVAEINQLKQRLEQIITVESGLPSEERFEFVHRHLRGLITLNAYRSLTLLEAPDSVRFGWANKHIIKNISRDEMLATLEKSLKAGRAVAPWTREQWAGRVAGEIEAITSLPASAALKIKRPVKVQPIARVWNSSTQKQTQLACPSPLLVLCPDANSVPKLGELLNYDAANVTHRYKPDAQPLYLLIPRLHLYTDRLVQG</sequence>
<evidence type="ECO:0000313" key="9">
    <source>
        <dbReference type="Proteomes" id="UP000424752"/>
    </source>
</evidence>
<dbReference type="Proteomes" id="UP000480164">
    <property type="component" value="Unassembled WGS sequence"/>
</dbReference>
<dbReference type="EMBL" id="CP046509">
    <property type="protein sequence ID" value="QGU87437.1"/>
    <property type="molecule type" value="Genomic_DNA"/>
</dbReference>
<evidence type="ECO:0000313" key="7">
    <source>
        <dbReference type="EMBL" id="MTD26024.1"/>
    </source>
</evidence>
<dbReference type="Pfam" id="PF05472">
    <property type="entry name" value="Ter"/>
    <property type="match status" value="1"/>
</dbReference>
<evidence type="ECO:0000256" key="1">
    <source>
        <dbReference type="ARBA" id="ARBA00022490"/>
    </source>
</evidence>
<reference evidence="8 9" key="2">
    <citation type="submission" date="2019-12" db="EMBL/GenBank/DDBJ databases">
        <title>Erwinia sp. nov., isolated from droppings of birds in the Qinghai-Tiebt plateau of China.</title>
        <authorList>
            <person name="Ge Y."/>
        </authorList>
    </citation>
    <scope>NUCLEOTIDE SEQUENCE [LARGE SCALE GENOMIC DNA]</scope>
    <source>
        <strain evidence="8 9">J780</strain>
    </source>
</reference>
<keyword evidence="6" id="KW-0175">Coiled coil</keyword>
<dbReference type="InterPro" id="IPR036381">
    <property type="entry name" value="Tus_dom1"/>
</dbReference>
<dbReference type="InterPro" id="IPR036384">
    <property type="entry name" value="Tus_sf"/>
</dbReference>
<evidence type="ECO:0000256" key="5">
    <source>
        <dbReference type="NCBIfam" id="TIGR02648"/>
    </source>
</evidence>
<dbReference type="EMBL" id="WLZX01000001">
    <property type="protein sequence ID" value="MTD26024.1"/>
    <property type="molecule type" value="Genomic_DNA"/>
</dbReference>
<dbReference type="HAMAP" id="MF_00483">
    <property type="entry name" value="Rep_term_Tus"/>
    <property type="match status" value="1"/>
</dbReference>
<dbReference type="KEGG" id="erwi:GN242_09495"/>
<dbReference type="GO" id="GO:0006274">
    <property type="term" value="P:DNA replication termination"/>
    <property type="evidence" value="ECO:0007669"/>
    <property type="project" value="UniProtKB-UniRule"/>
</dbReference>
<organism evidence="8 9">
    <name type="scientific">Erwinia sorbitola</name>
    <dbReference type="NCBI Taxonomy" id="2681984"/>
    <lineage>
        <taxon>Bacteria</taxon>
        <taxon>Pseudomonadati</taxon>
        <taxon>Pseudomonadota</taxon>
        <taxon>Gammaproteobacteria</taxon>
        <taxon>Enterobacterales</taxon>
        <taxon>Erwiniaceae</taxon>
        <taxon>Erwinia</taxon>
    </lineage>
</organism>